<evidence type="ECO:0000313" key="3">
    <source>
        <dbReference type="Proteomes" id="UP000823388"/>
    </source>
</evidence>
<dbReference type="AlphaFoldDB" id="A0A8T0SHM3"/>
<feature type="transmembrane region" description="Helical" evidence="1">
    <location>
        <begin position="95"/>
        <end position="119"/>
    </location>
</feature>
<keyword evidence="3" id="KW-1185">Reference proteome</keyword>
<keyword evidence="1" id="KW-0812">Transmembrane</keyword>
<protein>
    <submittedName>
        <fullName evidence="2">Uncharacterized protein</fullName>
    </submittedName>
</protein>
<proteinExistence type="predicted"/>
<reference evidence="2" key="1">
    <citation type="submission" date="2020-05" db="EMBL/GenBank/DDBJ databases">
        <title>WGS assembly of Panicum virgatum.</title>
        <authorList>
            <person name="Lovell J.T."/>
            <person name="Jenkins J."/>
            <person name="Shu S."/>
            <person name="Juenger T.E."/>
            <person name="Schmutz J."/>
        </authorList>
    </citation>
    <scope>NUCLEOTIDE SEQUENCE</scope>
    <source>
        <strain evidence="2">AP13</strain>
    </source>
</reference>
<name>A0A8T0SHM3_PANVG</name>
<sequence length="122" mass="13579">MPLAALLTIAAFAFGFHLVLGAGNRGLLVFVYSVCLATVLLGFPDIWVPWHLVLAKAVWRRTGWRGLVNIQKSRSSLDLLRQLLFNFPRSFLFKYLAAPLFVAFVSATFVIAIALNIALPNY</sequence>
<dbReference type="EMBL" id="CM029045">
    <property type="protein sequence ID" value="KAG2596864.1"/>
    <property type="molecule type" value="Genomic_DNA"/>
</dbReference>
<comment type="caution">
    <text evidence="2">The sequence shown here is derived from an EMBL/GenBank/DDBJ whole genome shotgun (WGS) entry which is preliminary data.</text>
</comment>
<evidence type="ECO:0000313" key="2">
    <source>
        <dbReference type="EMBL" id="KAG2596864.1"/>
    </source>
</evidence>
<keyword evidence="1" id="KW-0472">Membrane</keyword>
<accession>A0A8T0SHM3</accession>
<dbReference type="Proteomes" id="UP000823388">
    <property type="component" value="Chromosome 5K"/>
</dbReference>
<organism evidence="2 3">
    <name type="scientific">Panicum virgatum</name>
    <name type="common">Blackwell switchgrass</name>
    <dbReference type="NCBI Taxonomy" id="38727"/>
    <lineage>
        <taxon>Eukaryota</taxon>
        <taxon>Viridiplantae</taxon>
        <taxon>Streptophyta</taxon>
        <taxon>Embryophyta</taxon>
        <taxon>Tracheophyta</taxon>
        <taxon>Spermatophyta</taxon>
        <taxon>Magnoliopsida</taxon>
        <taxon>Liliopsida</taxon>
        <taxon>Poales</taxon>
        <taxon>Poaceae</taxon>
        <taxon>PACMAD clade</taxon>
        <taxon>Panicoideae</taxon>
        <taxon>Panicodae</taxon>
        <taxon>Paniceae</taxon>
        <taxon>Panicinae</taxon>
        <taxon>Panicum</taxon>
        <taxon>Panicum sect. Hiantes</taxon>
    </lineage>
</organism>
<keyword evidence="1" id="KW-1133">Transmembrane helix</keyword>
<gene>
    <name evidence="2" type="ORF">PVAP13_5KG211921</name>
</gene>
<evidence type="ECO:0000256" key="1">
    <source>
        <dbReference type="SAM" id="Phobius"/>
    </source>
</evidence>
<feature type="transmembrane region" description="Helical" evidence="1">
    <location>
        <begin position="31"/>
        <end position="55"/>
    </location>
</feature>